<evidence type="ECO:0000256" key="1">
    <source>
        <dbReference type="ARBA" id="ARBA00004162"/>
    </source>
</evidence>
<dbReference type="Pfam" id="PF02472">
    <property type="entry name" value="ExbD"/>
    <property type="match status" value="1"/>
</dbReference>
<sequence>MRIDRPMARRRPLSLTSLIDVIFLLLLFFMLSSTFTRFGKVDLAAGGQGGAGPAPDIFLTVDGQGLRLNGLTMDLEGAAEAVTDLVGKGAKTALLLPGGDASTQDLVAALDRLGAITPLQITVAR</sequence>
<dbReference type="InterPro" id="IPR003400">
    <property type="entry name" value="ExbD"/>
</dbReference>
<evidence type="ECO:0000256" key="3">
    <source>
        <dbReference type="ARBA" id="ARBA00022475"/>
    </source>
</evidence>
<dbReference type="RefSeq" id="WP_181761276.1">
    <property type="nucleotide sequence ID" value="NZ_BMCR01000007.1"/>
</dbReference>
<protein>
    <submittedName>
        <fullName evidence="9">Biopolymer transporter ExbD</fullName>
    </submittedName>
</protein>
<keyword evidence="7" id="KW-0653">Protein transport</keyword>
<keyword evidence="6 8" id="KW-0472">Membrane</keyword>
<evidence type="ECO:0000256" key="8">
    <source>
        <dbReference type="SAM" id="Phobius"/>
    </source>
</evidence>
<keyword evidence="10" id="KW-1185">Reference proteome</keyword>
<dbReference type="AlphaFoldDB" id="A0A838XRK8"/>
<feature type="transmembrane region" description="Helical" evidence="8">
    <location>
        <begin position="12"/>
        <end position="31"/>
    </location>
</feature>
<organism evidence="9 10">
    <name type="scientific">Stappia taiwanensis</name>
    <dbReference type="NCBI Taxonomy" id="992267"/>
    <lineage>
        <taxon>Bacteria</taxon>
        <taxon>Pseudomonadati</taxon>
        <taxon>Pseudomonadota</taxon>
        <taxon>Alphaproteobacteria</taxon>
        <taxon>Hyphomicrobiales</taxon>
        <taxon>Stappiaceae</taxon>
        <taxon>Stappia</taxon>
    </lineage>
</organism>
<keyword evidence="7" id="KW-0813">Transport</keyword>
<evidence type="ECO:0000256" key="2">
    <source>
        <dbReference type="ARBA" id="ARBA00005811"/>
    </source>
</evidence>
<keyword evidence="3" id="KW-1003">Cell membrane</keyword>
<dbReference type="GO" id="GO:0022857">
    <property type="term" value="F:transmembrane transporter activity"/>
    <property type="evidence" value="ECO:0007669"/>
    <property type="project" value="InterPro"/>
</dbReference>
<dbReference type="EMBL" id="JACEON010000015">
    <property type="protein sequence ID" value="MBA4613085.1"/>
    <property type="molecule type" value="Genomic_DNA"/>
</dbReference>
<comment type="similarity">
    <text evidence="2 7">Belongs to the ExbD/TolR family.</text>
</comment>
<comment type="subcellular location">
    <subcellularLocation>
        <location evidence="1">Cell membrane</location>
        <topology evidence="1">Single-pass membrane protein</topology>
    </subcellularLocation>
    <subcellularLocation>
        <location evidence="7">Cell membrane</location>
        <topology evidence="7">Single-pass type II membrane protein</topology>
    </subcellularLocation>
</comment>
<reference evidence="9 10" key="2">
    <citation type="submission" date="2020-08" db="EMBL/GenBank/DDBJ databases">
        <title>Stappia taiwanensis sp. nov., isolated from a coastal thermal spring.</title>
        <authorList>
            <person name="Kampfer P."/>
        </authorList>
    </citation>
    <scope>NUCLEOTIDE SEQUENCE [LARGE SCALE GENOMIC DNA]</scope>
    <source>
        <strain evidence="9 10">DSM 23284</strain>
    </source>
</reference>
<comment type="caution">
    <text evidence="9">The sequence shown here is derived from an EMBL/GenBank/DDBJ whole genome shotgun (WGS) entry which is preliminary data.</text>
</comment>
<evidence type="ECO:0000313" key="10">
    <source>
        <dbReference type="Proteomes" id="UP000559404"/>
    </source>
</evidence>
<evidence type="ECO:0000256" key="7">
    <source>
        <dbReference type="RuleBase" id="RU003879"/>
    </source>
</evidence>
<evidence type="ECO:0000256" key="4">
    <source>
        <dbReference type="ARBA" id="ARBA00022692"/>
    </source>
</evidence>
<gene>
    <name evidence="9" type="ORF">H1W37_15595</name>
</gene>
<evidence type="ECO:0000256" key="6">
    <source>
        <dbReference type="ARBA" id="ARBA00023136"/>
    </source>
</evidence>
<keyword evidence="5 8" id="KW-1133">Transmembrane helix</keyword>
<evidence type="ECO:0000313" key="9">
    <source>
        <dbReference type="EMBL" id="MBA4613085.1"/>
    </source>
</evidence>
<proteinExistence type="inferred from homology"/>
<dbReference type="GO" id="GO:0005886">
    <property type="term" value="C:plasma membrane"/>
    <property type="evidence" value="ECO:0007669"/>
    <property type="project" value="UniProtKB-SubCell"/>
</dbReference>
<dbReference type="Proteomes" id="UP000559404">
    <property type="component" value="Unassembled WGS sequence"/>
</dbReference>
<reference evidence="9 10" key="1">
    <citation type="submission" date="2020-07" db="EMBL/GenBank/DDBJ databases">
        <authorList>
            <person name="Li M."/>
        </authorList>
    </citation>
    <scope>NUCLEOTIDE SEQUENCE [LARGE SCALE GENOMIC DNA]</scope>
    <source>
        <strain evidence="9 10">DSM 23284</strain>
    </source>
</reference>
<name>A0A838XRK8_9HYPH</name>
<accession>A0A838XRK8</accession>
<keyword evidence="4 7" id="KW-0812">Transmembrane</keyword>
<dbReference type="GO" id="GO:0015031">
    <property type="term" value="P:protein transport"/>
    <property type="evidence" value="ECO:0007669"/>
    <property type="project" value="UniProtKB-KW"/>
</dbReference>
<evidence type="ECO:0000256" key="5">
    <source>
        <dbReference type="ARBA" id="ARBA00022989"/>
    </source>
</evidence>